<comment type="subcellular location">
    <subcellularLocation>
        <location evidence="1">Secreted</location>
    </subcellularLocation>
</comment>
<evidence type="ECO:0000256" key="3">
    <source>
        <dbReference type="ARBA" id="ARBA00022525"/>
    </source>
</evidence>
<dbReference type="CDD" id="cd00272">
    <property type="entry name" value="Chemokine_CC"/>
    <property type="match status" value="1"/>
</dbReference>
<keyword evidence="8" id="KW-1185">Reference proteome</keyword>
<dbReference type="InterPro" id="IPR036048">
    <property type="entry name" value="Interleukin_8-like_sf"/>
</dbReference>
<dbReference type="RefSeq" id="XP_035388059.1">
    <property type="nucleotide sequence ID" value="XM_035532166.1"/>
</dbReference>
<dbReference type="Proteomes" id="UP000314983">
    <property type="component" value="Chromosome 12"/>
</dbReference>
<protein>
    <recommendedName>
        <fullName evidence="6">Chemokine interleukin-8-like domain-containing protein</fullName>
    </recommendedName>
</protein>
<dbReference type="RefSeq" id="XP_035388060.1">
    <property type="nucleotide sequence ID" value="XM_035532167.1"/>
</dbReference>
<reference evidence="7 8" key="1">
    <citation type="submission" date="2020-05" db="EMBL/GenBank/DDBJ databases">
        <title>Electrophorus electricus (electric eel) genome, fEleEle1, primary haplotype.</title>
        <authorList>
            <person name="Myers G."/>
            <person name="Meyer A."/>
            <person name="Fedrigo O."/>
            <person name="Formenti G."/>
            <person name="Rhie A."/>
            <person name="Tracey A."/>
            <person name="Sims Y."/>
            <person name="Jarvis E.D."/>
        </authorList>
    </citation>
    <scope>NUCLEOTIDE SEQUENCE [LARGE SCALE GENOMIC DNA]</scope>
</reference>
<keyword evidence="4 5" id="KW-0732">Signal</keyword>
<dbReference type="Ensembl" id="ENSEEET00000054800.1">
    <property type="protein sequence ID" value="ENSEEEP00000055523.1"/>
    <property type="gene ID" value="ENSEEEG00000024944.1"/>
</dbReference>
<evidence type="ECO:0000313" key="7">
    <source>
        <dbReference type="Ensembl" id="ENSEEEP00000055523.1"/>
    </source>
</evidence>
<feature type="signal peptide" evidence="5">
    <location>
        <begin position="1"/>
        <end position="21"/>
    </location>
</feature>
<name>A0AAY5EFE8_ELEEL</name>
<dbReference type="GeneID" id="113568696"/>
<dbReference type="InterPro" id="IPR001811">
    <property type="entry name" value="Chemokine_IL8-like_dom"/>
</dbReference>
<dbReference type="GO" id="GO:0006955">
    <property type="term" value="P:immune response"/>
    <property type="evidence" value="ECO:0007669"/>
    <property type="project" value="InterPro"/>
</dbReference>
<proteinExistence type="predicted"/>
<dbReference type="RefSeq" id="XP_035388057.1">
    <property type="nucleotide sequence ID" value="XM_035532164.1"/>
</dbReference>
<dbReference type="PANTHER" id="PTHR12015">
    <property type="entry name" value="SMALL INDUCIBLE CYTOKINE A"/>
    <property type="match status" value="1"/>
</dbReference>
<dbReference type="AlphaFoldDB" id="A0AAY5EFE8"/>
<dbReference type="SMART" id="SM00199">
    <property type="entry name" value="SCY"/>
    <property type="match status" value="1"/>
</dbReference>
<evidence type="ECO:0000313" key="8">
    <source>
        <dbReference type="Proteomes" id="UP000314983"/>
    </source>
</evidence>
<gene>
    <name evidence="7" type="primary">LOC113568696</name>
</gene>
<dbReference type="GO" id="GO:0008009">
    <property type="term" value="F:chemokine activity"/>
    <property type="evidence" value="ECO:0007669"/>
    <property type="project" value="InterPro"/>
</dbReference>
<keyword evidence="2" id="KW-0202">Cytokine</keyword>
<evidence type="ECO:0000256" key="4">
    <source>
        <dbReference type="ARBA" id="ARBA00022729"/>
    </source>
</evidence>
<reference evidence="7" key="3">
    <citation type="submission" date="2025-09" db="UniProtKB">
        <authorList>
            <consortium name="Ensembl"/>
        </authorList>
    </citation>
    <scope>IDENTIFICATION</scope>
</reference>
<dbReference type="SUPFAM" id="SSF54117">
    <property type="entry name" value="Interleukin 8-like chemokines"/>
    <property type="match status" value="1"/>
</dbReference>
<dbReference type="PANTHER" id="PTHR12015:SF183">
    <property type="entry name" value="C-C MOTIF CHEMOKINE 3"/>
    <property type="match status" value="1"/>
</dbReference>
<dbReference type="Gene3D" id="2.40.50.40">
    <property type="match status" value="1"/>
</dbReference>
<dbReference type="InterPro" id="IPR039809">
    <property type="entry name" value="Chemokine_b/g/d"/>
</dbReference>
<dbReference type="GeneTree" id="ENSGT01120000272426"/>
<evidence type="ECO:0000256" key="2">
    <source>
        <dbReference type="ARBA" id="ARBA00022514"/>
    </source>
</evidence>
<reference evidence="7" key="2">
    <citation type="submission" date="2025-08" db="UniProtKB">
        <authorList>
            <consortium name="Ensembl"/>
        </authorList>
    </citation>
    <scope>IDENTIFICATION</scope>
</reference>
<evidence type="ECO:0000256" key="5">
    <source>
        <dbReference type="SAM" id="SignalP"/>
    </source>
</evidence>
<sequence>MRNLCALLFVLLLCSLQLVSSGPDARNRAICCPNLTQKKLPLKRIVSYSWTRSDCSIKALVFKMSSGKMYCVDPASDWVNNHMKAVDQRTKIPATGKQTSSKN</sequence>
<feature type="domain" description="Chemokine interleukin-8-like" evidence="6">
    <location>
        <begin position="28"/>
        <end position="86"/>
    </location>
</feature>
<feature type="chain" id="PRO_5044206673" description="Chemokine interleukin-8-like domain-containing protein" evidence="5">
    <location>
        <begin position="22"/>
        <end position="103"/>
    </location>
</feature>
<keyword evidence="3" id="KW-0964">Secreted</keyword>
<evidence type="ECO:0000259" key="6">
    <source>
        <dbReference type="SMART" id="SM00199"/>
    </source>
</evidence>
<organism evidence="7 8">
    <name type="scientific">Electrophorus electricus</name>
    <name type="common">Electric eel</name>
    <name type="synonym">Gymnotus electricus</name>
    <dbReference type="NCBI Taxonomy" id="8005"/>
    <lineage>
        <taxon>Eukaryota</taxon>
        <taxon>Metazoa</taxon>
        <taxon>Chordata</taxon>
        <taxon>Craniata</taxon>
        <taxon>Vertebrata</taxon>
        <taxon>Euteleostomi</taxon>
        <taxon>Actinopterygii</taxon>
        <taxon>Neopterygii</taxon>
        <taxon>Teleostei</taxon>
        <taxon>Ostariophysi</taxon>
        <taxon>Gymnotiformes</taxon>
        <taxon>Gymnotoidei</taxon>
        <taxon>Gymnotidae</taxon>
        <taxon>Electrophorus</taxon>
    </lineage>
</organism>
<dbReference type="Pfam" id="PF00048">
    <property type="entry name" value="IL8"/>
    <property type="match status" value="1"/>
</dbReference>
<dbReference type="RefSeq" id="XP_035388058.1">
    <property type="nucleotide sequence ID" value="XM_035532165.1"/>
</dbReference>
<dbReference type="GO" id="GO:0005615">
    <property type="term" value="C:extracellular space"/>
    <property type="evidence" value="ECO:0007669"/>
    <property type="project" value="UniProtKB-KW"/>
</dbReference>
<evidence type="ECO:0000256" key="1">
    <source>
        <dbReference type="ARBA" id="ARBA00004613"/>
    </source>
</evidence>
<accession>A0AAY5EFE8</accession>